<gene>
    <name evidence="2" type="ORF">GM50_21330</name>
</gene>
<keyword evidence="1" id="KW-0812">Transmembrane</keyword>
<comment type="caution">
    <text evidence="2">The sequence shown here is derived from an EMBL/GenBank/DDBJ whole genome shotgun (WGS) entry which is preliminary data.</text>
</comment>
<sequence length="295" mass="33544">MFYNLNTRSKYLLFLAIALLVPYLFRSSYLWDSYYEEYYEGNSTAGLNTISFILIFASLIARSEYVHRSILALSGIWAIANFIPMTFDDWFYASFSDLFAILLYIGGLVVLGIVLVKEKSLIDFQIVSYITRIGNSQHKIFTIIWAVLTVIAALLSSWVSLLYNGQITLNSVVKVLAVFISVVAIFDFIHRFFEEKSHAIMSVVRQLNDFSLNSYLTRRISSWIYGLLHTVVLLGALYAVPTILSSSLPSWILIFAFPVVAPLAIVVAYLFIMIIRLVFEYSNALVHVAENTSKR</sequence>
<feature type="transmembrane region" description="Helical" evidence="1">
    <location>
        <begin position="140"/>
        <end position="163"/>
    </location>
</feature>
<evidence type="ECO:0000313" key="2">
    <source>
        <dbReference type="EMBL" id="KGA13852.1"/>
    </source>
</evidence>
<feature type="transmembrane region" description="Helical" evidence="1">
    <location>
        <begin position="43"/>
        <end position="61"/>
    </location>
</feature>
<feature type="transmembrane region" description="Helical" evidence="1">
    <location>
        <begin position="250"/>
        <end position="272"/>
    </location>
</feature>
<feature type="transmembrane region" description="Helical" evidence="1">
    <location>
        <begin position="99"/>
        <end position="116"/>
    </location>
</feature>
<dbReference type="AlphaFoldDB" id="A0A094PRY2"/>
<proteinExistence type="predicted"/>
<accession>A0A094PRY2</accession>
<feature type="transmembrane region" description="Helical" evidence="1">
    <location>
        <begin position="175"/>
        <end position="193"/>
    </location>
</feature>
<dbReference type="InterPro" id="IPR025557">
    <property type="entry name" value="DUF4282"/>
</dbReference>
<dbReference type="Pfam" id="PF14110">
    <property type="entry name" value="DUF4282"/>
    <property type="match status" value="1"/>
</dbReference>
<keyword evidence="1" id="KW-0472">Membrane</keyword>
<keyword evidence="1" id="KW-1133">Transmembrane helix</keyword>
<protein>
    <submittedName>
        <fullName evidence="2">Uncharacterized protein</fullName>
    </submittedName>
</protein>
<feature type="transmembrane region" description="Helical" evidence="1">
    <location>
        <begin position="70"/>
        <end position="87"/>
    </location>
</feature>
<feature type="transmembrane region" description="Helical" evidence="1">
    <location>
        <begin position="223"/>
        <end position="244"/>
    </location>
</feature>
<feature type="transmembrane region" description="Helical" evidence="1">
    <location>
        <begin position="12"/>
        <end position="31"/>
    </location>
</feature>
<dbReference type="EMBL" id="JNSK01000151">
    <property type="protein sequence ID" value="KGA13852.1"/>
    <property type="molecule type" value="Genomic_DNA"/>
</dbReference>
<name>A0A094PRY2_9ZZZZ</name>
<evidence type="ECO:0000256" key="1">
    <source>
        <dbReference type="SAM" id="Phobius"/>
    </source>
</evidence>
<organism evidence="2">
    <name type="scientific">freshwater metagenome</name>
    <dbReference type="NCBI Taxonomy" id="449393"/>
    <lineage>
        <taxon>unclassified sequences</taxon>
        <taxon>metagenomes</taxon>
        <taxon>ecological metagenomes</taxon>
    </lineage>
</organism>
<reference evidence="2" key="1">
    <citation type="submission" date="2014-05" db="EMBL/GenBank/DDBJ databases">
        <title>Key roles for freshwater Actinobacteria revealed by deep metagenomic sequencing.</title>
        <authorList>
            <person name="Ghai R."/>
            <person name="Mizuno C.M."/>
            <person name="Picazo A."/>
            <person name="Camacho A."/>
            <person name="Rodriguez-Valera F."/>
        </authorList>
    </citation>
    <scope>NUCLEOTIDE SEQUENCE</scope>
</reference>